<feature type="transmembrane region" description="Helical" evidence="1">
    <location>
        <begin position="19"/>
        <end position="38"/>
    </location>
</feature>
<dbReference type="RefSeq" id="WP_148349568.1">
    <property type="nucleotide sequence ID" value="NZ_JBHSBF010000009.1"/>
</dbReference>
<keyword evidence="1" id="KW-0472">Membrane</keyword>
<keyword evidence="3" id="KW-1185">Reference proteome</keyword>
<protein>
    <submittedName>
        <fullName evidence="2">ABC transporter permease</fullName>
    </submittedName>
</protein>
<dbReference type="AlphaFoldDB" id="A0A5D0UDP2"/>
<dbReference type="Proteomes" id="UP000322634">
    <property type="component" value="Unassembled WGS sequence"/>
</dbReference>
<keyword evidence="1" id="KW-1133">Transmembrane helix</keyword>
<gene>
    <name evidence="2" type="ORF">FXF65_10475</name>
</gene>
<dbReference type="OrthoDB" id="5188656at2"/>
<comment type="caution">
    <text evidence="2">The sequence shown here is derived from an EMBL/GenBank/DDBJ whole genome shotgun (WGS) entry which is preliminary data.</text>
</comment>
<evidence type="ECO:0000313" key="3">
    <source>
        <dbReference type="Proteomes" id="UP000322634"/>
    </source>
</evidence>
<sequence>MIDAFAAEWYKLRTIRSTAAVFGAVGVFMLLCVLYSWYVGHYWDGLSAAERSRTEASPPDQLLAVTLPVCAVVLGALTLTSEYATGMHRTSLTALPRRLTLFTAKAGVAGGAMLAAALASLAAGFLGGKAVVGDRALPTFHGPAGATAAHLLWVGLAAAALTLITYGVGAVLRSTAATITSMLGLLIVVPVLTRLLPSPWDDRAWSLLPEALPGQIAAAPGTSGGEGVLPAPVAAVLMAVYVAIALAVGAFSFVRRDA</sequence>
<feature type="transmembrane region" description="Helical" evidence="1">
    <location>
        <begin position="106"/>
        <end position="128"/>
    </location>
</feature>
<accession>A0A5D0UDP2</accession>
<evidence type="ECO:0000256" key="1">
    <source>
        <dbReference type="SAM" id="Phobius"/>
    </source>
</evidence>
<proteinExistence type="predicted"/>
<reference evidence="2 3" key="1">
    <citation type="submission" date="2019-08" db="EMBL/GenBank/DDBJ databases">
        <title>Actinomadura sp. nov. CYP1-5 isolated from mountain soil.</title>
        <authorList>
            <person name="Songsumanus A."/>
            <person name="Kuncharoen N."/>
            <person name="Kudo T."/>
            <person name="Yuki M."/>
            <person name="Igarashi Y."/>
            <person name="Tanasupawat S."/>
        </authorList>
    </citation>
    <scope>NUCLEOTIDE SEQUENCE [LARGE SCALE GENOMIC DNA]</scope>
    <source>
        <strain evidence="2 3">GKU157</strain>
    </source>
</reference>
<feature type="transmembrane region" description="Helical" evidence="1">
    <location>
        <begin position="62"/>
        <end position="85"/>
    </location>
</feature>
<name>A0A5D0UDP2_9ACTN</name>
<dbReference type="EMBL" id="VSFF01000004">
    <property type="protein sequence ID" value="TYC15772.1"/>
    <property type="molecule type" value="Genomic_DNA"/>
</dbReference>
<feature type="transmembrane region" description="Helical" evidence="1">
    <location>
        <begin position="148"/>
        <end position="169"/>
    </location>
</feature>
<keyword evidence="1" id="KW-0812">Transmembrane</keyword>
<evidence type="ECO:0000313" key="2">
    <source>
        <dbReference type="EMBL" id="TYC15772.1"/>
    </source>
</evidence>
<feature type="transmembrane region" description="Helical" evidence="1">
    <location>
        <begin position="233"/>
        <end position="254"/>
    </location>
</feature>
<feature type="transmembrane region" description="Helical" evidence="1">
    <location>
        <begin position="176"/>
        <end position="196"/>
    </location>
</feature>
<organism evidence="2 3">
    <name type="scientific">Actinomadura syzygii</name>
    <dbReference type="NCBI Taxonomy" id="1427538"/>
    <lineage>
        <taxon>Bacteria</taxon>
        <taxon>Bacillati</taxon>
        <taxon>Actinomycetota</taxon>
        <taxon>Actinomycetes</taxon>
        <taxon>Streptosporangiales</taxon>
        <taxon>Thermomonosporaceae</taxon>
        <taxon>Actinomadura</taxon>
    </lineage>
</organism>